<sequence length="320" mass="35018">MMVQNDTQLAQPATLASIPTMPSNASKVVEPVYATIYEVPKVAVAPSPAPQAVQSTSKTIAVMKPVTTKPVIAEVNTPAQSSTPLRSVASAKPSNDGLLLASNSTQPTVTQEANESSMQVQHVELTHRQMADKAIERANKALESNDFEGASAEFQTALRYVPEDENTRRKLAALYYGNNQVRKSAELLEEGIRINKNSTALRMSLAGILLKEEQPEAALSSLGYLPDDVTDKYLAMRAALAQKLKNNEWALQSYQMLSQRDPENGRWWLGLGIQQERSAQLKEAKESYTKALTMVGLSSQSQAFIRDRINVLKSLDQGAD</sequence>
<dbReference type="SUPFAM" id="SSF48452">
    <property type="entry name" value="TPR-like"/>
    <property type="match status" value="1"/>
</dbReference>
<dbReference type="InterPro" id="IPR019734">
    <property type="entry name" value="TPR_rpt"/>
</dbReference>
<evidence type="ECO:0000313" key="2">
    <source>
        <dbReference type="EMBL" id="TVO38621.1"/>
    </source>
</evidence>
<feature type="compositionally biased region" description="Polar residues" evidence="1">
    <location>
        <begin position="101"/>
        <end position="115"/>
    </location>
</feature>
<protein>
    <submittedName>
        <fullName evidence="2">MSHA biogenesis protein MshN</fullName>
    </submittedName>
</protein>
<dbReference type="Proteomes" id="UP000319828">
    <property type="component" value="Unassembled WGS sequence"/>
</dbReference>
<organism evidence="2 3">
    <name type="scientific">Vibrio algivorus</name>
    <dbReference type="NCBI Taxonomy" id="1667024"/>
    <lineage>
        <taxon>Bacteria</taxon>
        <taxon>Pseudomonadati</taxon>
        <taxon>Pseudomonadota</taxon>
        <taxon>Gammaproteobacteria</taxon>
        <taxon>Vibrionales</taxon>
        <taxon>Vibrionaceae</taxon>
        <taxon>Vibrio</taxon>
    </lineage>
</organism>
<name>A0A557PD83_9VIBR</name>
<dbReference type="Gene3D" id="1.25.40.10">
    <property type="entry name" value="Tetratricopeptide repeat domain"/>
    <property type="match status" value="2"/>
</dbReference>
<dbReference type="OrthoDB" id="5406098at2"/>
<evidence type="ECO:0000256" key="1">
    <source>
        <dbReference type="SAM" id="MobiDB-lite"/>
    </source>
</evidence>
<dbReference type="SMART" id="SM00028">
    <property type="entry name" value="TPR"/>
    <property type="match status" value="4"/>
</dbReference>
<proteinExistence type="predicted"/>
<dbReference type="InterPro" id="IPR011990">
    <property type="entry name" value="TPR-like_helical_dom_sf"/>
</dbReference>
<dbReference type="AlphaFoldDB" id="A0A557PD83"/>
<evidence type="ECO:0000313" key="3">
    <source>
        <dbReference type="Proteomes" id="UP000319828"/>
    </source>
</evidence>
<reference evidence="2 3" key="1">
    <citation type="submission" date="2019-07" db="EMBL/GenBank/DDBJ databases">
        <title>The draft genome sequence of Vibrio algivorus M1486.</title>
        <authorList>
            <person name="Meng X."/>
        </authorList>
    </citation>
    <scope>NUCLEOTIDE SEQUENCE [LARGE SCALE GENOMIC DNA]</scope>
    <source>
        <strain evidence="2 3">M1486</strain>
    </source>
</reference>
<accession>A0A557PD83</accession>
<comment type="caution">
    <text evidence="2">The sequence shown here is derived from an EMBL/GenBank/DDBJ whole genome shotgun (WGS) entry which is preliminary data.</text>
</comment>
<feature type="region of interest" description="Disordered" evidence="1">
    <location>
        <begin position="77"/>
        <end position="115"/>
    </location>
</feature>
<gene>
    <name evidence="2" type="ORF">FOF44_04625</name>
</gene>
<dbReference type="EMBL" id="VMKJ01000005">
    <property type="protein sequence ID" value="TVO38621.1"/>
    <property type="molecule type" value="Genomic_DNA"/>
</dbReference>